<dbReference type="Pfam" id="PF17853">
    <property type="entry name" value="GGDEF_2"/>
    <property type="match status" value="1"/>
</dbReference>
<dbReference type="PANTHER" id="PTHR43280">
    <property type="entry name" value="ARAC-FAMILY TRANSCRIPTIONAL REGULATOR"/>
    <property type="match status" value="1"/>
</dbReference>
<dbReference type="InterPro" id="IPR041522">
    <property type="entry name" value="CdaR_GGDEF"/>
</dbReference>
<dbReference type="AlphaFoldDB" id="A0A198ASC0"/>
<dbReference type="SMART" id="SM00342">
    <property type="entry name" value="HTH_ARAC"/>
    <property type="match status" value="1"/>
</dbReference>
<dbReference type="InterPro" id="IPR018062">
    <property type="entry name" value="HTH_AraC-typ_CS"/>
</dbReference>
<keyword evidence="2" id="KW-0238">DNA-binding</keyword>
<reference evidence="6 7" key="1">
    <citation type="submission" date="2016-05" db="EMBL/GenBank/DDBJ databases">
        <title>Paenibacillus sp. 1ZS3-15 nov., isolated from the rhizosphere soil.</title>
        <authorList>
            <person name="Zhang X.X."/>
            <person name="Zhang J."/>
        </authorList>
    </citation>
    <scope>NUCLEOTIDE SEQUENCE [LARGE SCALE GENOMIC DNA]</scope>
    <source>
        <strain evidence="6 7">1ZS3-15</strain>
    </source>
</reference>
<dbReference type="SUPFAM" id="SSF46689">
    <property type="entry name" value="Homeodomain-like"/>
    <property type="match status" value="1"/>
</dbReference>
<dbReference type="PROSITE" id="PS00041">
    <property type="entry name" value="HTH_ARAC_FAMILY_1"/>
    <property type="match status" value="1"/>
</dbReference>
<name>A0A198ASC0_9BACL</name>
<keyword evidence="1" id="KW-0805">Transcription regulation</keyword>
<dbReference type="PANTHER" id="PTHR43280:SF2">
    <property type="entry name" value="HTH-TYPE TRANSCRIPTIONAL REGULATOR EXSA"/>
    <property type="match status" value="1"/>
</dbReference>
<dbReference type="PROSITE" id="PS01124">
    <property type="entry name" value="HTH_ARAC_FAMILY_2"/>
    <property type="match status" value="1"/>
</dbReference>
<sequence length="744" mass="86012">MQKKWFYRLLFSYVPFFFFIVLVLMMVFNYKWNLETRERIQNTNEVFASHVMNVVDSSFQTIENFVIQQMLTDESIKGYFSSNEPVPPYAAYEISQRLNNIKTLFPFAGDVYIYKKTSNEVITDNSIFKLDQFADASFVEAAFRGEEGIQWTAPRSYNQFIGESRSDQVLSLVKRVPITSAVPNGVVVINIKLGALIGMLQSIKANAADSIEMMSAEDQPFKELGAGLDFEPNAWGISTISSAYTGWKLTVKVPKLEQGSLLAVFFGAWTLPMFGAILLSIMFLMYITHRNYKPIEEIMIRMDRYALKRSLSMGKKSDHDEFQFITSALDNLVEKSNQYELRHQEDLSIRKKYWFYELLEGNFSLNQGEWETEAAQLELPPSFNATIVMIIEIDNYQEFQSKYSSRDQSLFKFVIHGVLQEIAQSQHLTVWFEWKEADQLCAILYIQPDQDYSSIEPLAEHIQNWVSTNLKFTISIYVGTKGNDAEEISHSYQDALKAGQFRTLRGYNHVYYATETKSHLQSDTYRQLQSVRSLVKAVRAAEVEWQRIFDDLFVEMRTELLPREKVLDIIHYLFFALEKEMEDMPPELAGNWVVQLNVEARTALVATDLIGDIQVGLQAVLHSLVESIQEWQLANEHHNRIDEIKLYLLQNYSNPDLSLNYLSEKFDLPSRVLSKLFKAETGERFVEYLIAIRMTEAKRLLLQTTEPVQSIGEQVGYLQVISFIRTFKKSEGSTPGEYRKQHST</sequence>
<proteinExistence type="predicted"/>
<dbReference type="Proteomes" id="UP000078454">
    <property type="component" value="Unassembled WGS sequence"/>
</dbReference>
<evidence type="ECO:0000256" key="1">
    <source>
        <dbReference type="ARBA" id="ARBA00023015"/>
    </source>
</evidence>
<dbReference type="Pfam" id="PF12833">
    <property type="entry name" value="HTH_18"/>
    <property type="match status" value="1"/>
</dbReference>
<evidence type="ECO:0000256" key="3">
    <source>
        <dbReference type="ARBA" id="ARBA00023163"/>
    </source>
</evidence>
<evidence type="ECO:0000313" key="7">
    <source>
        <dbReference type="Proteomes" id="UP000078454"/>
    </source>
</evidence>
<evidence type="ECO:0000256" key="4">
    <source>
        <dbReference type="SAM" id="Phobius"/>
    </source>
</evidence>
<evidence type="ECO:0000259" key="5">
    <source>
        <dbReference type="PROSITE" id="PS01124"/>
    </source>
</evidence>
<evidence type="ECO:0000256" key="2">
    <source>
        <dbReference type="ARBA" id="ARBA00023125"/>
    </source>
</evidence>
<dbReference type="EMBL" id="LYPB01000030">
    <property type="protein sequence ID" value="OAS24444.1"/>
    <property type="molecule type" value="Genomic_DNA"/>
</dbReference>
<keyword evidence="4" id="KW-0812">Transmembrane</keyword>
<dbReference type="OrthoDB" id="1877256at2"/>
<keyword evidence="4" id="KW-1133">Transmembrane helix</keyword>
<organism evidence="6 7">
    <name type="scientific">Paenibacillus oryzisoli</name>
    <dbReference type="NCBI Taxonomy" id="1850517"/>
    <lineage>
        <taxon>Bacteria</taxon>
        <taxon>Bacillati</taxon>
        <taxon>Bacillota</taxon>
        <taxon>Bacilli</taxon>
        <taxon>Bacillales</taxon>
        <taxon>Paenibacillaceae</taxon>
        <taxon>Paenibacillus</taxon>
    </lineage>
</organism>
<dbReference type="InterPro" id="IPR009057">
    <property type="entry name" value="Homeodomain-like_sf"/>
</dbReference>
<dbReference type="RefSeq" id="WP_068661550.1">
    <property type="nucleotide sequence ID" value="NZ_LYPB01000030.1"/>
</dbReference>
<dbReference type="GO" id="GO:0043565">
    <property type="term" value="F:sequence-specific DNA binding"/>
    <property type="evidence" value="ECO:0007669"/>
    <property type="project" value="InterPro"/>
</dbReference>
<dbReference type="InterPro" id="IPR018060">
    <property type="entry name" value="HTH_AraC"/>
</dbReference>
<dbReference type="STRING" id="1850517.A8708_08935"/>
<keyword evidence="4" id="KW-0472">Membrane</keyword>
<accession>A0A198ASC0</accession>
<comment type="caution">
    <text evidence="6">The sequence shown here is derived from an EMBL/GenBank/DDBJ whole genome shotgun (WGS) entry which is preliminary data.</text>
</comment>
<keyword evidence="3" id="KW-0804">Transcription</keyword>
<dbReference type="GO" id="GO:0003700">
    <property type="term" value="F:DNA-binding transcription factor activity"/>
    <property type="evidence" value="ECO:0007669"/>
    <property type="project" value="InterPro"/>
</dbReference>
<gene>
    <name evidence="6" type="ORF">A8708_08935</name>
</gene>
<protein>
    <recommendedName>
        <fullName evidence="5">HTH araC/xylS-type domain-containing protein</fullName>
    </recommendedName>
</protein>
<feature type="transmembrane region" description="Helical" evidence="4">
    <location>
        <begin position="6"/>
        <end position="30"/>
    </location>
</feature>
<evidence type="ECO:0000313" key="6">
    <source>
        <dbReference type="EMBL" id="OAS24444.1"/>
    </source>
</evidence>
<keyword evidence="7" id="KW-1185">Reference proteome</keyword>
<dbReference type="Gene3D" id="1.10.10.60">
    <property type="entry name" value="Homeodomain-like"/>
    <property type="match status" value="2"/>
</dbReference>
<feature type="domain" description="HTH araC/xylS-type" evidence="5">
    <location>
        <begin position="642"/>
        <end position="741"/>
    </location>
</feature>
<feature type="transmembrane region" description="Helical" evidence="4">
    <location>
        <begin position="261"/>
        <end position="287"/>
    </location>
</feature>